<keyword evidence="6" id="KW-0812">Transmembrane</keyword>
<evidence type="ECO:0000256" key="3">
    <source>
        <dbReference type="ARBA" id="ARBA00022723"/>
    </source>
</evidence>
<dbReference type="HOGENOM" id="CLU_1386143_0_0_1"/>
<dbReference type="GO" id="GO:0016102">
    <property type="term" value="P:diterpenoid biosynthetic process"/>
    <property type="evidence" value="ECO:0007669"/>
    <property type="project" value="TreeGrafter"/>
</dbReference>
<dbReference type="Gene3D" id="1.10.600.10">
    <property type="entry name" value="Farnesyl Diphosphate Synthase"/>
    <property type="match status" value="1"/>
</dbReference>
<dbReference type="Pfam" id="PF03936">
    <property type="entry name" value="Terpene_synth_C"/>
    <property type="match status" value="1"/>
</dbReference>
<keyword evidence="9" id="KW-1185">Reference proteome</keyword>
<accession>A0A0E0JAH2</accession>
<dbReference type="PANTHER" id="PTHR31739:SF17">
    <property type="entry name" value="ENT-SANDARACOPIMARA-8(14),15-DIENE SYNTHASE, CHLOROPLASTIC"/>
    <property type="match status" value="1"/>
</dbReference>
<dbReference type="PANTHER" id="PTHR31739">
    <property type="entry name" value="ENT-COPALYL DIPHOSPHATE SYNTHASE, CHLOROPLASTIC"/>
    <property type="match status" value="1"/>
</dbReference>
<comment type="cofactor">
    <cofactor evidence="1">
        <name>Mg(2+)</name>
        <dbReference type="ChEBI" id="CHEBI:18420"/>
    </cofactor>
</comment>
<dbReference type="SUPFAM" id="SSF48576">
    <property type="entry name" value="Terpenoid synthases"/>
    <property type="match status" value="1"/>
</dbReference>
<keyword evidence="3" id="KW-0479">Metal-binding</keyword>
<feature type="transmembrane region" description="Helical" evidence="6">
    <location>
        <begin position="111"/>
        <end position="131"/>
    </location>
</feature>
<evidence type="ECO:0000256" key="4">
    <source>
        <dbReference type="ARBA" id="ARBA00022842"/>
    </source>
</evidence>
<name>A0A0E0JAH2_ORYNI</name>
<dbReference type="Gramene" id="ONIVA12G12590.1">
    <property type="protein sequence ID" value="ONIVA12G12590.1"/>
    <property type="gene ID" value="ONIVA12G12590"/>
</dbReference>
<dbReference type="InterPro" id="IPR050148">
    <property type="entry name" value="Terpene_synthase-like"/>
</dbReference>
<protein>
    <recommendedName>
        <fullName evidence="7">Terpene synthase metal-binding domain-containing protein</fullName>
    </recommendedName>
</protein>
<evidence type="ECO:0000313" key="9">
    <source>
        <dbReference type="Proteomes" id="UP000006591"/>
    </source>
</evidence>
<reference evidence="8" key="2">
    <citation type="submission" date="2018-04" db="EMBL/GenBank/DDBJ databases">
        <title>OnivRS2 (Oryza nivara Reference Sequence Version 2).</title>
        <authorList>
            <person name="Zhang J."/>
            <person name="Kudrna D."/>
            <person name="Lee S."/>
            <person name="Talag J."/>
            <person name="Rajasekar S."/>
            <person name="Welchert J."/>
            <person name="Hsing Y.-I."/>
            <person name="Wing R.A."/>
        </authorList>
    </citation>
    <scope>NUCLEOTIDE SEQUENCE [LARGE SCALE GENOMIC DNA]</scope>
    <source>
        <strain evidence="8">SL10</strain>
    </source>
</reference>
<evidence type="ECO:0000259" key="7">
    <source>
        <dbReference type="Pfam" id="PF03936"/>
    </source>
</evidence>
<evidence type="ECO:0000256" key="6">
    <source>
        <dbReference type="SAM" id="Phobius"/>
    </source>
</evidence>
<keyword evidence="6" id="KW-1133">Transmembrane helix</keyword>
<dbReference type="InterPro" id="IPR005630">
    <property type="entry name" value="Terpene_synthase_metal-bd"/>
</dbReference>
<dbReference type="GO" id="GO:0000287">
    <property type="term" value="F:magnesium ion binding"/>
    <property type="evidence" value="ECO:0007669"/>
    <property type="project" value="InterPro"/>
</dbReference>
<keyword evidence="6" id="KW-0472">Membrane</keyword>
<organism evidence="8">
    <name type="scientific">Oryza nivara</name>
    <name type="common">Indian wild rice</name>
    <name type="synonym">Oryza sativa f. spontanea</name>
    <dbReference type="NCBI Taxonomy" id="4536"/>
    <lineage>
        <taxon>Eukaryota</taxon>
        <taxon>Viridiplantae</taxon>
        <taxon>Streptophyta</taxon>
        <taxon>Embryophyta</taxon>
        <taxon>Tracheophyta</taxon>
        <taxon>Spermatophyta</taxon>
        <taxon>Magnoliopsida</taxon>
        <taxon>Liliopsida</taxon>
        <taxon>Poales</taxon>
        <taxon>Poaceae</taxon>
        <taxon>BOP clade</taxon>
        <taxon>Oryzoideae</taxon>
        <taxon>Oryzeae</taxon>
        <taxon>Oryzinae</taxon>
        <taxon>Oryza</taxon>
    </lineage>
</organism>
<dbReference type="STRING" id="4536.A0A0E0JAH2"/>
<dbReference type="InterPro" id="IPR008949">
    <property type="entry name" value="Isoprenoid_synthase_dom_sf"/>
</dbReference>
<dbReference type="AlphaFoldDB" id="A0A0E0JAH2"/>
<dbReference type="EnsemblPlants" id="ONIVA12G12590.1">
    <property type="protein sequence ID" value="ONIVA12G12590.1"/>
    <property type="gene ID" value="ONIVA12G12590"/>
</dbReference>
<evidence type="ECO:0000313" key="8">
    <source>
        <dbReference type="EnsemblPlants" id="ONIVA12G12590.1"/>
    </source>
</evidence>
<dbReference type="GO" id="GO:0010333">
    <property type="term" value="F:terpene synthase activity"/>
    <property type="evidence" value="ECO:0007669"/>
    <property type="project" value="InterPro"/>
</dbReference>
<feature type="domain" description="Terpene synthase metal-binding" evidence="7">
    <location>
        <begin position="34"/>
        <end position="134"/>
    </location>
</feature>
<reference evidence="8" key="1">
    <citation type="submission" date="2015-04" db="UniProtKB">
        <authorList>
            <consortium name="EnsemblPlants"/>
        </authorList>
    </citation>
    <scope>IDENTIFICATION</scope>
    <source>
        <strain evidence="8">SL10</strain>
    </source>
</reference>
<dbReference type="Proteomes" id="UP000006591">
    <property type="component" value="Chromosome 12"/>
</dbReference>
<proteinExistence type="inferred from homology"/>
<comment type="similarity">
    <text evidence="2">Belongs to the terpene synthase family.</text>
</comment>
<keyword evidence="4" id="KW-0460">Magnesium</keyword>
<sequence>MAGAGALPHPRPRLPLRRRRFWGEMAPREDDDFRWDKHDVVGFCSENVEILFYAVYNMSKDIGEKAAVIHNRSIMDHIVELWLSSARAMMEAEWAANNYVPATMEEYMSNAMVYAAFGTFVCPPVYLVGLSEEKKIAMRKMNSVMLCALADGGDGSPKSIEAAKVEIKRVAESSILEMRSLVFREGGPVSRLCKDRF</sequence>
<evidence type="ECO:0000256" key="1">
    <source>
        <dbReference type="ARBA" id="ARBA00001946"/>
    </source>
</evidence>
<evidence type="ECO:0000256" key="2">
    <source>
        <dbReference type="ARBA" id="ARBA00006333"/>
    </source>
</evidence>
<keyword evidence="5" id="KW-0456">Lyase</keyword>
<evidence type="ECO:0000256" key="5">
    <source>
        <dbReference type="ARBA" id="ARBA00023239"/>
    </source>
</evidence>